<dbReference type="InterPro" id="IPR016032">
    <property type="entry name" value="Sig_transdc_resp-reg_C-effctor"/>
</dbReference>
<evidence type="ECO:0000259" key="11">
    <source>
        <dbReference type="PROSITE" id="PS50110"/>
    </source>
</evidence>
<evidence type="ECO:0000256" key="2">
    <source>
        <dbReference type="ARBA" id="ARBA00012438"/>
    </source>
</evidence>
<dbReference type="InterPro" id="IPR058245">
    <property type="entry name" value="NreC/VraR/RcsB-like_REC"/>
</dbReference>
<dbReference type="Pfam" id="PF00512">
    <property type="entry name" value="HisKA"/>
    <property type="match status" value="1"/>
</dbReference>
<dbReference type="InterPro" id="IPR001789">
    <property type="entry name" value="Sig_transdc_resp-reg_receiver"/>
</dbReference>
<dbReference type="GO" id="GO:0006355">
    <property type="term" value="P:regulation of DNA-templated transcription"/>
    <property type="evidence" value="ECO:0007669"/>
    <property type="project" value="InterPro"/>
</dbReference>
<dbReference type="InterPro" id="IPR013656">
    <property type="entry name" value="PAS_4"/>
</dbReference>
<dbReference type="SUPFAM" id="SSF55785">
    <property type="entry name" value="PYP-like sensor domain (PAS domain)"/>
    <property type="match status" value="1"/>
</dbReference>
<dbReference type="SMART" id="SM00421">
    <property type="entry name" value="HTH_LUXR"/>
    <property type="match status" value="1"/>
</dbReference>
<dbReference type="PANTHER" id="PTHR43214">
    <property type="entry name" value="TWO-COMPONENT RESPONSE REGULATOR"/>
    <property type="match status" value="1"/>
</dbReference>
<dbReference type="SUPFAM" id="SSF52172">
    <property type="entry name" value="CheY-like"/>
    <property type="match status" value="1"/>
</dbReference>
<dbReference type="Gene3D" id="3.40.50.2300">
    <property type="match status" value="1"/>
</dbReference>
<gene>
    <name evidence="13" type="ORF">SAMN05216193_103152</name>
</gene>
<evidence type="ECO:0000313" key="14">
    <source>
        <dbReference type="Proteomes" id="UP000242957"/>
    </source>
</evidence>
<dbReference type="SMART" id="SM00448">
    <property type="entry name" value="REC"/>
    <property type="match status" value="1"/>
</dbReference>
<dbReference type="SUPFAM" id="SSF47384">
    <property type="entry name" value="Homodimeric domain of signal transducing histidine kinase"/>
    <property type="match status" value="1"/>
</dbReference>
<dbReference type="STRING" id="198616.SAMN05216193_103152"/>
<reference evidence="14" key="1">
    <citation type="submission" date="2016-10" db="EMBL/GenBank/DDBJ databases">
        <authorList>
            <person name="Varghese N."/>
            <person name="Submissions S."/>
        </authorList>
    </citation>
    <scope>NUCLEOTIDE SEQUENCE [LARGE SCALE GENOMIC DNA]</scope>
    <source>
        <strain evidence="14">JCM 21621</strain>
    </source>
</reference>
<dbReference type="CDD" id="cd00130">
    <property type="entry name" value="PAS"/>
    <property type="match status" value="1"/>
</dbReference>
<dbReference type="RefSeq" id="WP_090416007.1">
    <property type="nucleotide sequence ID" value="NZ_FNIJ01000003.1"/>
</dbReference>
<dbReference type="AlphaFoldDB" id="A0A1H0BQ28"/>
<dbReference type="PROSITE" id="PS50110">
    <property type="entry name" value="RESPONSE_REGULATORY"/>
    <property type="match status" value="1"/>
</dbReference>
<dbReference type="OrthoDB" id="7027232at2"/>
<feature type="domain" description="PAS" evidence="12">
    <location>
        <begin position="226"/>
        <end position="298"/>
    </location>
</feature>
<evidence type="ECO:0000256" key="6">
    <source>
        <dbReference type="ARBA" id="ARBA00023125"/>
    </source>
</evidence>
<dbReference type="GO" id="GO:0000155">
    <property type="term" value="F:phosphorelay sensor kinase activity"/>
    <property type="evidence" value="ECO:0007669"/>
    <property type="project" value="InterPro"/>
</dbReference>
<dbReference type="SUPFAM" id="SSF46894">
    <property type="entry name" value="C-terminal effector domain of the bipartite response regulators"/>
    <property type="match status" value="1"/>
</dbReference>
<dbReference type="Proteomes" id="UP000242957">
    <property type="component" value="Unassembled WGS sequence"/>
</dbReference>
<keyword evidence="14" id="KW-1185">Reference proteome</keyword>
<evidence type="ECO:0000256" key="1">
    <source>
        <dbReference type="ARBA" id="ARBA00000085"/>
    </source>
</evidence>
<keyword evidence="5" id="KW-0805">Transcription regulation</keyword>
<proteinExistence type="predicted"/>
<dbReference type="PROSITE" id="PS00622">
    <property type="entry name" value="HTH_LUXR_1"/>
    <property type="match status" value="1"/>
</dbReference>
<dbReference type="Gene3D" id="3.30.565.10">
    <property type="entry name" value="Histidine kinase-like ATPase, C-terminal domain"/>
    <property type="match status" value="1"/>
</dbReference>
<sequence length="595" mass="65905">MSRILIADEHPVTRHAVRLLLEGAGHQVVGEAENGVDALSMTVDLKPDLLIVDIDLSRLNGLDVIARVRARGLKMPILAFSTQDSEHMVGRFLQAGAAGFVSKHDDLEELSVAVSTVLRGRSYFPSELLGTVNLPTARMREAERIAQLSNRELSVLYFLANGYCNHEIAAELSISEKTVSTYRTRLKEKLNLHSMPELIDFARRNNLVGDQPAGAETMLAAPVDERLQMLRAMVESLPAAFYVRDTGGRLLYANPAFLRLYEVELEEVIGTRATDVDWYSPTDAATLQDYFMQAVAAAQPFSRDIEVRIHGRRRVLHHWGSPYRDVAGDLLGMVCCSTDITERQDQLQAVRSAKEQAELGNQQKLDFLVSASHEFSVPLQALRGMLRMVLKRATLNDEDRAALTFADDTAGEMLKLVNDLRGIASLECGEAQVARQPARLEELASLAVAAQHAHAEGKGLELRVELNEAARRPLLTDPRRFRDALEYLLEYVIRLTESGWVRLGIQAEAQGQDVAVRIEISGAPHEQPDPLRVYSLDELAEATASRLKRLTPVGLTIARRLVESLHGELVSISPPEQGAMVSVHMRMEPLEDVAG</sequence>
<dbReference type="CDD" id="cd17535">
    <property type="entry name" value="REC_NarL-like"/>
    <property type="match status" value="1"/>
</dbReference>
<dbReference type="NCBIfam" id="TIGR00229">
    <property type="entry name" value="sensory_box"/>
    <property type="match status" value="1"/>
</dbReference>
<dbReference type="Pfam" id="PF00072">
    <property type="entry name" value="Response_reg"/>
    <property type="match status" value="1"/>
</dbReference>
<dbReference type="PANTHER" id="PTHR43214:SF41">
    <property type="entry name" value="NITRATE_NITRITE RESPONSE REGULATOR PROTEIN NARP"/>
    <property type="match status" value="1"/>
</dbReference>
<dbReference type="SUPFAM" id="SSF55874">
    <property type="entry name" value="ATPase domain of HSP90 chaperone/DNA topoisomerase II/histidine kinase"/>
    <property type="match status" value="1"/>
</dbReference>
<evidence type="ECO:0000256" key="8">
    <source>
        <dbReference type="PROSITE-ProRule" id="PRU00169"/>
    </source>
</evidence>
<dbReference type="PROSITE" id="PS50043">
    <property type="entry name" value="HTH_LUXR_2"/>
    <property type="match status" value="1"/>
</dbReference>
<evidence type="ECO:0000256" key="4">
    <source>
        <dbReference type="ARBA" id="ARBA00022777"/>
    </source>
</evidence>
<feature type="domain" description="Histidine kinase" evidence="10">
    <location>
        <begin position="370"/>
        <end position="589"/>
    </location>
</feature>
<dbReference type="PROSITE" id="PS50112">
    <property type="entry name" value="PAS"/>
    <property type="match status" value="1"/>
</dbReference>
<keyword evidence="6" id="KW-0238">DNA-binding</keyword>
<dbReference type="InterPro" id="IPR035965">
    <property type="entry name" value="PAS-like_dom_sf"/>
</dbReference>
<dbReference type="Gene3D" id="3.30.450.20">
    <property type="entry name" value="PAS domain"/>
    <property type="match status" value="1"/>
</dbReference>
<evidence type="ECO:0000313" key="13">
    <source>
        <dbReference type="EMBL" id="SDN47746.1"/>
    </source>
</evidence>
<comment type="catalytic activity">
    <reaction evidence="1">
        <text>ATP + protein L-histidine = ADP + protein N-phospho-L-histidine.</text>
        <dbReference type="EC" id="2.7.13.3"/>
    </reaction>
</comment>
<evidence type="ECO:0000256" key="7">
    <source>
        <dbReference type="ARBA" id="ARBA00023163"/>
    </source>
</evidence>
<evidence type="ECO:0000256" key="5">
    <source>
        <dbReference type="ARBA" id="ARBA00023015"/>
    </source>
</evidence>
<dbReference type="InterPro" id="IPR036097">
    <property type="entry name" value="HisK_dim/P_sf"/>
</dbReference>
<evidence type="ECO:0000259" key="10">
    <source>
        <dbReference type="PROSITE" id="PS50109"/>
    </source>
</evidence>
<keyword evidence="4 13" id="KW-0808">Transferase</keyword>
<dbReference type="SMART" id="SM00388">
    <property type="entry name" value="HisKA"/>
    <property type="match status" value="1"/>
</dbReference>
<feature type="domain" description="HTH luxR-type" evidence="9">
    <location>
        <begin position="141"/>
        <end position="206"/>
    </location>
</feature>
<dbReference type="Pfam" id="PF00196">
    <property type="entry name" value="GerE"/>
    <property type="match status" value="1"/>
</dbReference>
<dbReference type="InterPro" id="IPR000792">
    <property type="entry name" value="Tscrpt_reg_LuxR_C"/>
</dbReference>
<dbReference type="InterPro" id="IPR003661">
    <property type="entry name" value="HisK_dim/P_dom"/>
</dbReference>
<dbReference type="EMBL" id="FNIJ01000003">
    <property type="protein sequence ID" value="SDN47746.1"/>
    <property type="molecule type" value="Genomic_DNA"/>
</dbReference>
<name>A0A1H0BQ28_9PSED</name>
<dbReference type="PRINTS" id="PR00038">
    <property type="entry name" value="HTHLUXR"/>
</dbReference>
<dbReference type="PROSITE" id="PS50109">
    <property type="entry name" value="HIS_KIN"/>
    <property type="match status" value="1"/>
</dbReference>
<accession>A0A1H0BQ28</accession>
<dbReference type="CDD" id="cd00082">
    <property type="entry name" value="HisKA"/>
    <property type="match status" value="1"/>
</dbReference>
<keyword evidence="7" id="KW-0804">Transcription</keyword>
<organism evidence="13 14">
    <name type="scientific">Pseudomonas jinjuensis</name>
    <dbReference type="NCBI Taxonomy" id="198616"/>
    <lineage>
        <taxon>Bacteria</taxon>
        <taxon>Pseudomonadati</taxon>
        <taxon>Pseudomonadota</taxon>
        <taxon>Gammaproteobacteria</taxon>
        <taxon>Pseudomonadales</taxon>
        <taxon>Pseudomonadaceae</taxon>
        <taxon>Pseudomonas</taxon>
    </lineage>
</organism>
<dbReference type="Gene3D" id="1.10.287.130">
    <property type="match status" value="1"/>
</dbReference>
<feature type="modified residue" description="4-aspartylphosphate" evidence="8">
    <location>
        <position position="53"/>
    </location>
</feature>
<dbReference type="GO" id="GO:0003677">
    <property type="term" value="F:DNA binding"/>
    <property type="evidence" value="ECO:0007669"/>
    <property type="project" value="UniProtKB-KW"/>
</dbReference>
<feature type="domain" description="Response regulatory" evidence="11">
    <location>
        <begin position="3"/>
        <end position="118"/>
    </location>
</feature>
<dbReference type="EC" id="2.7.13.3" evidence="2"/>
<keyword evidence="4 13" id="KW-0418">Kinase</keyword>
<dbReference type="InterPro" id="IPR000014">
    <property type="entry name" value="PAS"/>
</dbReference>
<keyword evidence="3 8" id="KW-0597">Phosphoprotein</keyword>
<dbReference type="InterPro" id="IPR005467">
    <property type="entry name" value="His_kinase_dom"/>
</dbReference>
<dbReference type="InterPro" id="IPR036890">
    <property type="entry name" value="HATPase_C_sf"/>
</dbReference>
<dbReference type="SMART" id="SM00091">
    <property type="entry name" value="PAS"/>
    <property type="match status" value="1"/>
</dbReference>
<evidence type="ECO:0000256" key="3">
    <source>
        <dbReference type="ARBA" id="ARBA00022553"/>
    </source>
</evidence>
<dbReference type="CDD" id="cd06170">
    <property type="entry name" value="LuxR_C_like"/>
    <property type="match status" value="1"/>
</dbReference>
<dbReference type="Pfam" id="PF08448">
    <property type="entry name" value="PAS_4"/>
    <property type="match status" value="1"/>
</dbReference>
<dbReference type="InterPro" id="IPR011006">
    <property type="entry name" value="CheY-like_superfamily"/>
</dbReference>
<evidence type="ECO:0000259" key="12">
    <source>
        <dbReference type="PROSITE" id="PS50112"/>
    </source>
</evidence>
<evidence type="ECO:0000259" key="9">
    <source>
        <dbReference type="PROSITE" id="PS50043"/>
    </source>
</evidence>
<protein>
    <recommendedName>
        <fullName evidence="2">histidine kinase</fullName>
        <ecNumber evidence="2">2.7.13.3</ecNumber>
    </recommendedName>
</protein>
<dbReference type="InterPro" id="IPR039420">
    <property type="entry name" value="WalR-like"/>
</dbReference>